<dbReference type="HOGENOM" id="CLU_001378_0_0_1"/>
<evidence type="ECO:0000313" key="4">
    <source>
        <dbReference type="Proteomes" id="UP000001194"/>
    </source>
</evidence>
<keyword evidence="2" id="KW-0472">Membrane</keyword>
<proteinExistence type="predicted"/>
<dbReference type="GeneID" id="6069008"/>
<keyword evidence="2" id="KW-1133">Transmembrane helix</keyword>
<accession>B0CPJ2</accession>
<feature type="transmembrane region" description="Helical" evidence="2">
    <location>
        <begin position="1801"/>
        <end position="1820"/>
    </location>
</feature>
<dbReference type="PANTHER" id="PTHR21529">
    <property type="entry name" value="MAMMARY TURMOR VIRUS RECEPTOR HOMOLOG 1, 2 MTVR1, 2"/>
    <property type="match status" value="1"/>
</dbReference>
<evidence type="ECO:0000313" key="3">
    <source>
        <dbReference type="EMBL" id="EDR15467.1"/>
    </source>
</evidence>
<feature type="compositionally biased region" description="Basic residues" evidence="1">
    <location>
        <begin position="171"/>
        <end position="180"/>
    </location>
</feature>
<reference evidence="3 4" key="1">
    <citation type="journal article" date="2008" name="Nature">
        <title>The genome of Laccaria bicolor provides insights into mycorrhizal symbiosis.</title>
        <authorList>
            <person name="Martin F."/>
            <person name="Aerts A."/>
            <person name="Ahren D."/>
            <person name="Brun A."/>
            <person name="Danchin E.G.J."/>
            <person name="Duchaussoy F."/>
            <person name="Gibon J."/>
            <person name="Kohler A."/>
            <person name="Lindquist E."/>
            <person name="Pereda V."/>
            <person name="Salamov A."/>
            <person name="Shapiro H.J."/>
            <person name="Wuyts J."/>
            <person name="Blaudez D."/>
            <person name="Buee M."/>
            <person name="Brokstein P."/>
            <person name="Canbaeck B."/>
            <person name="Cohen D."/>
            <person name="Courty P.E."/>
            <person name="Coutinho P.M."/>
            <person name="Delaruelle C."/>
            <person name="Detter J.C."/>
            <person name="Deveau A."/>
            <person name="DiFazio S."/>
            <person name="Duplessis S."/>
            <person name="Fraissinet-Tachet L."/>
            <person name="Lucic E."/>
            <person name="Frey-Klett P."/>
            <person name="Fourrey C."/>
            <person name="Feussner I."/>
            <person name="Gay G."/>
            <person name="Grimwood J."/>
            <person name="Hoegger P.J."/>
            <person name="Jain P."/>
            <person name="Kilaru S."/>
            <person name="Labbe J."/>
            <person name="Lin Y.C."/>
            <person name="Legue V."/>
            <person name="Le Tacon F."/>
            <person name="Marmeisse R."/>
            <person name="Melayah D."/>
            <person name="Montanini B."/>
            <person name="Muratet M."/>
            <person name="Nehls U."/>
            <person name="Niculita-Hirzel H."/>
            <person name="Oudot-Le Secq M.P."/>
            <person name="Peter M."/>
            <person name="Quesneville H."/>
            <person name="Rajashekar B."/>
            <person name="Reich M."/>
            <person name="Rouhier N."/>
            <person name="Schmutz J."/>
            <person name="Yin T."/>
            <person name="Chalot M."/>
            <person name="Henrissat B."/>
            <person name="Kuees U."/>
            <person name="Lucas S."/>
            <person name="Van de Peer Y."/>
            <person name="Podila G.K."/>
            <person name="Polle A."/>
            <person name="Pukkila P.J."/>
            <person name="Richardson P.M."/>
            <person name="Rouze P."/>
            <person name="Sanders I.R."/>
            <person name="Stajich J.E."/>
            <person name="Tunlid A."/>
            <person name="Tuskan G."/>
            <person name="Grigoriev I.V."/>
        </authorList>
    </citation>
    <scope>NUCLEOTIDE SEQUENCE [LARGE SCALE GENOMIC DNA]</scope>
    <source>
        <strain evidence="4">S238N-H82 / ATCC MYA-4686</strain>
    </source>
</reference>
<dbReference type="OrthoDB" id="3156807at2759"/>
<dbReference type="InterPro" id="IPR027417">
    <property type="entry name" value="P-loop_NTPase"/>
</dbReference>
<dbReference type="Gene3D" id="3.40.50.300">
    <property type="entry name" value="P-loop containing nucleotide triphosphate hydrolases"/>
    <property type="match status" value="1"/>
</dbReference>
<gene>
    <name evidence="3" type="ORF">LACBIDRAFT_291910</name>
</gene>
<dbReference type="InterPro" id="IPR039904">
    <property type="entry name" value="TRANK1"/>
</dbReference>
<keyword evidence="2" id="KW-0812">Transmembrane</keyword>
<name>B0CPJ2_LACBS</name>
<dbReference type="EMBL" id="DS547091">
    <property type="protein sequence ID" value="EDR15467.1"/>
    <property type="molecule type" value="Genomic_DNA"/>
</dbReference>
<dbReference type="Proteomes" id="UP000001194">
    <property type="component" value="Unassembled WGS sequence"/>
</dbReference>
<feature type="transmembrane region" description="Helical" evidence="2">
    <location>
        <begin position="1747"/>
        <end position="1772"/>
    </location>
</feature>
<feature type="region of interest" description="Disordered" evidence="1">
    <location>
        <begin position="1626"/>
        <end position="1654"/>
    </location>
</feature>
<evidence type="ECO:0000256" key="2">
    <source>
        <dbReference type="SAM" id="Phobius"/>
    </source>
</evidence>
<dbReference type="RefSeq" id="XP_001873675.1">
    <property type="nucleotide sequence ID" value="XM_001873640.1"/>
</dbReference>
<organism evidence="4">
    <name type="scientific">Laccaria bicolor (strain S238N-H82 / ATCC MYA-4686)</name>
    <name type="common">Bicoloured deceiver</name>
    <name type="synonym">Laccaria laccata var. bicolor</name>
    <dbReference type="NCBI Taxonomy" id="486041"/>
    <lineage>
        <taxon>Eukaryota</taxon>
        <taxon>Fungi</taxon>
        <taxon>Dikarya</taxon>
        <taxon>Basidiomycota</taxon>
        <taxon>Agaricomycotina</taxon>
        <taxon>Agaricomycetes</taxon>
        <taxon>Agaricomycetidae</taxon>
        <taxon>Agaricales</taxon>
        <taxon>Agaricineae</taxon>
        <taxon>Hydnangiaceae</taxon>
        <taxon>Laccaria</taxon>
    </lineage>
</organism>
<dbReference type="KEGG" id="lbc:LACBIDRAFT_291910"/>
<feature type="region of interest" description="Disordered" evidence="1">
    <location>
        <begin position="165"/>
        <end position="193"/>
    </location>
</feature>
<feature type="compositionally biased region" description="Basic and acidic residues" evidence="1">
    <location>
        <begin position="1645"/>
        <end position="1654"/>
    </location>
</feature>
<dbReference type="InParanoid" id="B0CPJ2"/>
<dbReference type="STRING" id="486041.B0CPJ2"/>
<evidence type="ECO:0000256" key="1">
    <source>
        <dbReference type="SAM" id="MobiDB-lite"/>
    </source>
</evidence>
<sequence length="1903" mass="216464">MFAANEESSNFCNSWLRSEHLVSIDAIQQALQELPVGLFDERQSEGFLRELLSANLGTRPILELVLSAGNWSKCLATSILDTFPQSAKTFPQSSCHLVLDRLSLFLLFLPHTFDREASELLSSNRVSVEMAPQVLMALASMSFSSDDQDGSDMEIDDDMSFFKPKRETQRQRKRAKRMTTKRTITPNPKPFEAMGLSIPSTAQDANEQIFYLATLQDSEVAATIQRGFIPVEATGDTPPADTIKERRQPILHADGEVGIDTPAAFPMVQPMKAELSNGHFSADNQKRLNGINTEIPIYEAKMTRDSRLVYQVDCIPEYDTDLSRFLEFILTPSLTSGFGIQWDTNSEERLHSLLVLEKFVTFSQALLNSVHLSQVQKMSSNLVVIGIIADLDVAHVFNVTGTGMTTPLNADPSFGQQATGRLITYDVFLRSYWPHFSQTLTKGLDPSLVFSEFIGVIKGSEESLSHENRFLDKSEYENLSHRAQYAFANQRDVIYSIFSSFRKHKSLCGDYDAADRTHNILKAIEAVGIPGPKIDYLYVDEAQDNLLIDALLLRSLCRNPDGLFWAGDTAQTISVGSSFRFNDLKAFLFRLEKRRENMIADRQPTREVPRTFQLAINYRSHGGIVNCAHSVIELITEFWPYAIDVLGREQGVVDGSKPVFFSGWDKETVRYEQFLFGASGSRIEFGAQQCILVRDESARDELREQVGDIGLIMFVEYSSVAERRLTMHNRTLYESKGLEFDDVLLYKFFEDSSVDLSQWRVVLNQLGDEENLDVPAPQFDDTRHAGVCSEIFWTSKNQIQNCTPGTDVPRLAVSSSPQEWEKSGRTLFQNKRYLQAMHCFERAGLNREVSVSRTYYLREQARATPTTGSRQALKLRQNAFTIAAEAFLQCAVAATSSREKNVYFRNAGDCFEHADNDCEAAQAYVKAREFGLAVKLYRKCGMFDEAVDVVTTHREDIEADVAENLLDVARLFYFNRNELEYISSFSSWLDLGDFRRQQQYILRRAGCWKQSGSSWKTGKTKERYVAGMSVFLKDSGNISPLVLNIPKLSLVDSSASDQLAMFQAVASCDLNQLRALGQKFASRKEVTSALLCFDHYFQNFPRIIVMEATEISTILADFLSYCSMLREVAISPDPCNNAAIQKLFGFQASTENIFLLPEGTYLHQSFLALRAAMGVSEQGALVTEWDLSQKFKDCLFTRISNRIKEENDICRRTQAFTPCLPFVINDVCNRLQCPRKHIHYTSCTPAWYNVQVRIHLQQILIFHNLHSVQFDVQERHRQHRFWINRLHETLNPSIYYLGTLANLDVALIKEAQKAVEVVKRWCRDLLDSPMRLDARLLTTVYQTANLCLFLDKQSAREYIHRAPILDVFAHQPQYRRELNGRRGPRVVNEMMRFLQGTDEVFIPAGLCFVKHLLTDSVPIDINVLCDAIDFLCGAVVIVRKEFVLHNVTLPRSWFITLLRRIKKDTKRPATLMLNFLLNSVKLLVERLQSGVGSGQLLFENTDLSELPAIRVVFLTRVCKAICLVGYNMNHDDLRQEIVRILGPVRTGRPHYLNEWYAHARNWNQLAQAVHHSTTESSLDELIQLYDDGKKLGRYKAPQGVRRVFFKTIEDVPRLLSDASTPSFLSSLRPDAPTFVPRARQNATPDDTKDQRDKPGEFEVDIEEPDVEHMDVLSPNNVVESIASTALSVEHKPPSAEQIHAARVFQVAYRKAMSRRRKMVKTAAEASRASLFDACLAESRTMEWPHNYYRLLFLGPLPHVLVCISGVQSYVVAAKEKAKKRWSRASHQELEDIGKRRTELKYNLVLLAFYQVVLNIFSGIFRDAQRLYKALQPQSELHRRRDLTELKTRVLEVEMLHGRVPPGACRDVREDLDLALKAIVAVKQPIKAKPKPELCMDDDDEYIG</sequence>
<protein>
    <submittedName>
        <fullName evidence="3">Predicted protein</fullName>
    </submittedName>
</protein>
<keyword evidence="4" id="KW-1185">Reference proteome</keyword>
<dbReference type="SUPFAM" id="SSF52540">
    <property type="entry name" value="P-loop containing nucleoside triphosphate hydrolases"/>
    <property type="match status" value="1"/>
</dbReference>
<dbReference type="PANTHER" id="PTHR21529:SF4">
    <property type="entry name" value="TPR AND ANKYRIN REPEAT-CONTAINING PROTEIN 1"/>
    <property type="match status" value="1"/>
</dbReference>